<evidence type="ECO:0000313" key="2">
    <source>
        <dbReference type="Proteomes" id="UP001479436"/>
    </source>
</evidence>
<gene>
    <name evidence="1" type="ORF">K7432_011414</name>
</gene>
<evidence type="ECO:0000313" key="1">
    <source>
        <dbReference type="EMBL" id="KAK9762652.1"/>
    </source>
</evidence>
<dbReference type="InterPro" id="IPR036188">
    <property type="entry name" value="FAD/NAD-bd_sf"/>
</dbReference>
<sequence length="249" mass="28396">MKVAIIGSGVSGLGAAWALSEHSDHNVTLYEKNDYVGGHTHTVDYRVPSCSIATRPTGDKGNDKAQDIGAEVPVDTGFIVFNNLTYPNLLQFFRHLGVEYIDSDMSFSVSRDKGEFEWAGNNLLTLFAQHENLYSIPMWQTVYDIIKFNFEATEIISLPEGHPDREITVGEFLDRKNYSEAFRRNYLLPMTAAIWSTPPDKCSLEFPAYILIKFMHNHCLLQITNRPQWLTVKNGRYRSQSEYNIALIY</sequence>
<accession>A0ABR2WMB5</accession>
<proteinExistence type="predicted"/>
<dbReference type="SUPFAM" id="SSF51905">
    <property type="entry name" value="FAD/NAD(P)-binding domain"/>
    <property type="match status" value="1"/>
</dbReference>
<dbReference type="Proteomes" id="UP001479436">
    <property type="component" value="Unassembled WGS sequence"/>
</dbReference>
<keyword evidence="2" id="KW-1185">Reference proteome</keyword>
<reference evidence="1 2" key="1">
    <citation type="submission" date="2023-04" db="EMBL/GenBank/DDBJ databases">
        <title>Genome of Basidiobolus ranarum AG-B5.</title>
        <authorList>
            <person name="Stajich J.E."/>
            <person name="Carter-House D."/>
            <person name="Gryganskyi A."/>
        </authorList>
    </citation>
    <scope>NUCLEOTIDE SEQUENCE [LARGE SCALE GENOMIC DNA]</scope>
    <source>
        <strain evidence="1 2">AG-B5</strain>
    </source>
</reference>
<comment type="caution">
    <text evidence="1">The sequence shown here is derived from an EMBL/GenBank/DDBJ whole genome shotgun (WGS) entry which is preliminary data.</text>
</comment>
<name>A0ABR2WMB5_9FUNG</name>
<dbReference type="InterPro" id="IPR050464">
    <property type="entry name" value="Zeta_carotene_desat/Oxidored"/>
</dbReference>
<dbReference type="Gene3D" id="3.50.50.60">
    <property type="entry name" value="FAD/NAD(P)-binding domain"/>
    <property type="match status" value="1"/>
</dbReference>
<dbReference type="Pfam" id="PF13450">
    <property type="entry name" value="NAD_binding_8"/>
    <property type="match status" value="1"/>
</dbReference>
<dbReference type="PANTHER" id="PTHR42923">
    <property type="entry name" value="PROTOPORPHYRINOGEN OXIDASE"/>
    <property type="match status" value="1"/>
</dbReference>
<dbReference type="PRINTS" id="PR00419">
    <property type="entry name" value="ADXRDTASE"/>
</dbReference>
<dbReference type="EMBL" id="JASJQH010000880">
    <property type="protein sequence ID" value="KAK9762652.1"/>
    <property type="molecule type" value="Genomic_DNA"/>
</dbReference>
<dbReference type="PANTHER" id="PTHR42923:SF17">
    <property type="entry name" value="AMINE OXIDASE DOMAIN-CONTAINING PROTEIN"/>
    <property type="match status" value="1"/>
</dbReference>
<organism evidence="1 2">
    <name type="scientific">Basidiobolus ranarum</name>
    <dbReference type="NCBI Taxonomy" id="34480"/>
    <lineage>
        <taxon>Eukaryota</taxon>
        <taxon>Fungi</taxon>
        <taxon>Fungi incertae sedis</taxon>
        <taxon>Zoopagomycota</taxon>
        <taxon>Entomophthoromycotina</taxon>
        <taxon>Basidiobolomycetes</taxon>
        <taxon>Basidiobolales</taxon>
        <taxon>Basidiobolaceae</taxon>
        <taxon>Basidiobolus</taxon>
    </lineage>
</organism>
<protein>
    <submittedName>
        <fullName evidence="1">Uncharacterized protein</fullName>
    </submittedName>
</protein>